<accession>A0A839QW81</accession>
<feature type="transmembrane region" description="Helical" evidence="2">
    <location>
        <begin position="84"/>
        <end position="103"/>
    </location>
</feature>
<dbReference type="AlphaFoldDB" id="A0A839QW81"/>
<gene>
    <name evidence="3" type="ORF">FHX50_002262</name>
</gene>
<reference evidence="3 4" key="1">
    <citation type="submission" date="2020-08" db="EMBL/GenBank/DDBJ databases">
        <title>Sequencing the genomes of 1000 actinobacteria strains.</title>
        <authorList>
            <person name="Klenk H.-P."/>
        </authorList>
    </citation>
    <scope>NUCLEOTIDE SEQUENCE [LARGE SCALE GENOMIC DNA]</scope>
    <source>
        <strain evidence="3 4">DSM 23040</strain>
    </source>
</reference>
<evidence type="ECO:0000313" key="4">
    <source>
        <dbReference type="Proteomes" id="UP000568050"/>
    </source>
</evidence>
<dbReference type="RefSeq" id="WP_183377252.1">
    <property type="nucleotide sequence ID" value="NZ_CBCSFZ010000001.1"/>
</dbReference>
<evidence type="ECO:0000256" key="2">
    <source>
        <dbReference type="SAM" id="Phobius"/>
    </source>
</evidence>
<organism evidence="3 4">
    <name type="scientific">Helcobacillus massiliensis</name>
    <dbReference type="NCBI Taxonomy" id="521392"/>
    <lineage>
        <taxon>Bacteria</taxon>
        <taxon>Bacillati</taxon>
        <taxon>Actinomycetota</taxon>
        <taxon>Actinomycetes</taxon>
        <taxon>Micrococcales</taxon>
        <taxon>Dermabacteraceae</taxon>
        <taxon>Helcobacillus</taxon>
    </lineage>
</organism>
<sequence>MSRSDDARSQYDHDGAFARGEVHAQNRTAPEAGGASDQPGHAAGEPRPGREPEVRQDSPARRTPDPAAFEPVEDTRNPQMTARLIIGLAVGGIILAALLAFVLQNPDAQSFAFLSWHFTLASGVAMLLAAVLGGLIVAAIASILLAQQAWRLRKMRKSNDRMRSAMREAQRL</sequence>
<protein>
    <submittedName>
        <fullName evidence="3">Putative integral membrane protein</fullName>
    </submittedName>
</protein>
<feature type="region of interest" description="Disordered" evidence="1">
    <location>
        <begin position="1"/>
        <end position="74"/>
    </location>
</feature>
<feature type="compositionally biased region" description="Basic and acidic residues" evidence="1">
    <location>
        <begin position="47"/>
        <end position="64"/>
    </location>
</feature>
<keyword evidence="2" id="KW-0472">Membrane</keyword>
<name>A0A839QW81_9MICO</name>
<keyword evidence="2" id="KW-0812">Transmembrane</keyword>
<dbReference type="Proteomes" id="UP000568050">
    <property type="component" value="Unassembled WGS sequence"/>
</dbReference>
<proteinExistence type="predicted"/>
<comment type="caution">
    <text evidence="3">The sequence shown here is derived from an EMBL/GenBank/DDBJ whole genome shotgun (WGS) entry which is preliminary data.</text>
</comment>
<dbReference type="EMBL" id="JACHWP010000019">
    <property type="protein sequence ID" value="MBB3023955.1"/>
    <property type="molecule type" value="Genomic_DNA"/>
</dbReference>
<evidence type="ECO:0000256" key="1">
    <source>
        <dbReference type="SAM" id="MobiDB-lite"/>
    </source>
</evidence>
<keyword evidence="2" id="KW-1133">Transmembrane helix</keyword>
<feature type="transmembrane region" description="Helical" evidence="2">
    <location>
        <begin position="123"/>
        <end position="146"/>
    </location>
</feature>
<keyword evidence="4" id="KW-1185">Reference proteome</keyword>
<feature type="compositionally biased region" description="Basic and acidic residues" evidence="1">
    <location>
        <begin position="1"/>
        <end position="24"/>
    </location>
</feature>
<evidence type="ECO:0000313" key="3">
    <source>
        <dbReference type="EMBL" id="MBB3023955.1"/>
    </source>
</evidence>